<evidence type="ECO:0000256" key="4">
    <source>
        <dbReference type="PROSITE-ProRule" id="PRU10141"/>
    </source>
</evidence>
<protein>
    <recommendedName>
        <fullName evidence="1">non-specific serine/threonine protein kinase</fullName>
        <ecNumber evidence="1">2.7.11.1</ecNumber>
    </recommendedName>
</protein>
<dbReference type="Gene3D" id="3.30.200.20">
    <property type="entry name" value="Phosphorylase Kinase, domain 1"/>
    <property type="match status" value="1"/>
</dbReference>
<dbReference type="InterPro" id="IPR017441">
    <property type="entry name" value="Protein_kinase_ATP_BS"/>
</dbReference>
<feature type="binding site" evidence="4">
    <location>
        <position position="43"/>
    </location>
    <ligand>
        <name>ATP</name>
        <dbReference type="ChEBI" id="CHEBI:30616"/>
    </ligand>
</feature>
<dbReference type="Proteomes" id="UP000324800">
    <property type="component" value="Unassembled WGS sequence"/>
</dbReference>
<evidence type="ECO:0000259" key="5">
    <source>
        <dbReference type="PROSITE" id="PS50011"/>
    </source>
</evidence>
<dbReference type="Pfam" id="PF00069">
    <property type="entry name" value="Pkinase"/>
    <property type="match status" value="1"/>
</dbReference>
<organism evidence="6 7">
    <name type="scientific">Streblomastix strix</name>
    <dbReference type="NCBI Taxonomy" id="222440"/>
    <lineage>
        <taxon>Eukaryota</taxon>
        <taxon>Metamonada</taxon>
        <taxon>Preaxostyla</taxon>
        <taxon>Oxymonadida</taxon>
        <taxon>Streblomastigidae</taxon>
        <taxon>Streblomastix</taxon>
    </lineage>
</organism>
<dbReference type="OrthoDB" id="9643583at2759"/>
<comment type="caution">
    <text evidence="6">The sequence shown here is derived from an EMBL/GenBank/DDBJ whole genome shotgun (WGS) entry which is preliminary data.</text>
</comment>
<dbReference type="InterPro" id="IPR050629">
    <property type="entry name" value="STE20/SPS1-PAK"/>
</dbReference>
<feature type="non-terminal residue" evidence="6">
    <location>
        <position position="86"/>
    </location>
</feature>
<dbReference type="AlphaFoldDB" id="A0A5J4QI71"/>
<reference evidence="6 7" key="1">
    <citation type="submission" date="2019-03" db="EMBL/GenBank/DDBJ databases">
        <title>Single cell metagenomics reveals metabolic interactions within the superorganism composed of flagellate Streblomastix strix and complex community of Bacteroidetes bacteria on its surface.</title>
        <authorList>
            <person name="Treitli S.C."/>
            <person name="Kolisko M."/>
            <person name="Husnik F."/>
            <person name="Keeling P."/>
            <person name="Hampl V."/>
        </authorList>
    </citation>
    <scope>NUCLEOTIDE SEQUENCE [LARGE SCALE GENOMIC DNA]</scope>
    <source>
        <strain evidence="6">ST1C</strain>
    </source>
</reference>
<evidence type="ECO:0000313" key="7">
    <source>
        <dbReference type="Proteomes" id="UP000324800"/>
    </source>
</evidence>
<dbReference type="GO" id="GO:0004674">
    <property type="term" value="F:protein serine/threonine kinase activity"/>
    <property type="evidence" value="ECO:0007669"/>
    <property type="project" value="UniProtKB-EC"/>
</dbReference>
<name>A0A5J4QI71_9EUKA</name>
<dbReference type="EMBL" id="SNRW01045377">
    <property type="protein sequence ID" value="KAA6320989.1"/>
    <property type="molecule type" value="Genomic_DNA"/>
</dbReference>
<keyword evidence="3 4" id="KW-0067">ATP-binding</keyword>
<dbReference type="PROSITE" id="PS50011">
    <property type="entry name" value="PROTEIN_KINASE_DOM"/>
    <property type="match status" value="1"/>
</dbReference>
<evidence type="ECO:0000256" key="1">
    <source>
        <dbReference type="ARBA" id="ARBA00012513"/>
    </source>
</evidence>
<dbReference type="GO" id="GO:0005737">
    <property type="term" value="C:cytoplasm"/>
    <property type="evidence" value="ECO:0007669"/>
    <property type="project" value="TreeGrafter"/>
</dbReference>
<evidence type="ECO:0000313" key="6">
    <source>
        <dbReference type="EMBL" id="KAA6320989.1"/>
    </source>
</evidence>
<keyword evidence="2 4" id="KW-0547">Nucleotide-binding</keyword>
<evidence type="ECO:0000256" key="3">
    <source>
        <dbReference type="ARBA" id="ARBA00022840"/>
    </source>
</evidence>
<dbReference type="PANTHER" id="PTHR48012">
    <property type="entry name" value="STERILE20-LIKE KINASE, ISOFORM B-RELATED"/>
    <property type="match status" value="1"/>
</dbReference>
<feature type="domain" description="Protein kinase" evidence="5">
    <location>
        <begin position="14"/>
        <end position="86"/>
    </location>
</feature>
<gene>
    <name evidence="6" type="ORF">EZS28_054614</name>
</gene>
<sequence>MDSLLSNRILEDSFRILEAVGKGTFGIVYKALDLQANEVRALKEIKIEDEQAAKEILNEIQILERCKHPNIVRYYETLIKNVDTLM</sequence>
<dbReference type="EC" id="2.7.11.1" evidence="1"/>
<accession>A0A5J4QI71</accession>
<dbReference type="InterPro" id="IPR000719">
    <property type="entry name" value="Prot_kinase_dom"/>
</dbReference>
<dbReference type="GO" id="GO:0005524">
    <property type="term" value="F:ATP binding"/>
    <property type="evidence" value="ECO:0007669"/>
    <property type="project" value="UniProtKB-UniRule"/>
</dbReference>
<dbReference type="SUPFAM" id="SSF56112">
    <property type="entry name" value="Protein kinase-like (PK-like)"/>
    <property type="match status" value="1"/>
</dbReference>
<dbReference type="PROSITE" id="PS00107">
    <property type="entry name" value="PROTEIN_KINASE_ATP"/>
    <property type="match status" value="1"/>
</dbReference>
<dbReference type="InterPro" id="IPR011009">
    <property type="entry name" value="Kinase-like_dom_sf"/>
</dbReference>
<evidence type="ECO:0000256" key="2">
    <source>
        <dbReference type="ARBA" id="ARBA00022741"/>
    </source>
</evidence>
<proteinExistence type="predicted"/>